<keyword evidence="1" id="KW-0812">Transmembrane</keyword>
<feature type="non-terminal residue" evidence="2">
    <location>
        <position position="1"/>
    </location>
</feature>
<reference evidence="2 3" key="1">
    <citation type="journal article" date="2014" name="PLoS Genet.">
        <title>Hidden diversity in honey bee gut symbionts detected by single-cell genomics.</title>
        <authorList>
            <person name="Engel P."/>
            <person name="Stepanauskas R."/>
            <person name="Moran N."/>
        </authorList>
    </citation>
    <scope>NUCLEOTIDE SEQUENCE [LARGE SCALE GENOMIC DNA]</scope>
    <source>
        <strain evidence="2 3">SCGC AB-598-J21</strain>
    </source>
</reference>
<dbReference type="Proteomes" id="UP000027644">
    <property type="component" value="Unassembled WGS sequence"/>
</dbReference>
<keyword evidence="1" id="KW-1133">Transmembrane helix</keyword>
<evidence type="ECO:0000256" key="1">
    <source>
        <dbReference type="SAM" id="Phobius"/>
    </source>
</evidence>
<comment type="caution">
    <text evidence="2">The sequence shown here is derived from an EMBL/GenBank/DDBJ whole genome shotgun (WGS) entry which is preliminary data.</text>
</comment>
<feature type="transmembrane region" description="Helical" evidence="1">
    <location>
        <begin position="70"/>
        <end position="90"/>
    </location>
</feature>
<protein>
    <submittedName>
        <fullName evidence="2">Uncharacterized protein</fullName>
    </submittedName>
</protein>
<organism evidence="2 3">
    <name type="scientific">Snodgrassella alvi SCGC AB-598-J21</name>
    <dbReference type="NCBI Taxonomy" id="1385367"/>
    <lineage>
        <taxon>Bacteria</taxon>
        <taxon>Pseudomonadati</taxon>
        <taxon>Pseudomonadota</taxon>
        <taxon>Betaproteobacteria</taxon>
        <taxon>Neisseriales</taxon>
        <taxon>Neisseriaceae</taxon>
        <taxon>Snodgrassella</taxon>
    </lineage>
</organism>
<proteinExistence type="predicted"/>
<evidence type="ECO:0000313" key="3">
    <source>
        <dbReference type="Proteomes" id="UP000027644"/>
    </source>
</evidence>
<evidence type="ECO:0000313" key="2">
    <source>
        <dbReference type="EMBL" id="KEQ02005.1"/>
    </source>
</evidence>
<name>A0A074VHX6_9NEIS</name>
<sequence length="111" mass="12867">ILLYIGLIYKENKNNDLILLLLSVYFILTILVLMILGWALNCKSKIWIKTVVIFASCCAIPHLLFSLVFLLGIFSLPLYIFTYYLAYWYLKGGANYQPTTKPKRIRLKVIS</sequence>
<dbReference type="EMBL" id="AVQL01000181">
    <property type="protein sequence ID" value="KEQ02005.1"/>
    <property type="molecule type" value="Genomic_DNA"/>
</dbReference>
<feature type="transmembrane region" description="Helical" evidence="1">
    <location>
        <begin position="17"/>
        <end position="39"/>
    </location>
</feature>
<accession>A0A074VHX6</accession>
<dbReference type="AlphaFoldDB" id="A0A074VHX6"/>
<gene>
    <name evidence="2" type="ORF">SASC598J21_002130</name>
</gene>
<keyword evidence="1" id="KW-0472">Membrane</keyword>